<feature type="domain" description="DUF1468" evidence="2">
    <location>
        <begin position="11"/>
        <end position="148"/>
    </location>
</feature>
<protein>
    <submittedName>
        <fullName evidence="3">Tripartite tricarboxylate transporter TctB family protein</fullName>
    </submittedName>
</protein>
<evidence type="ECO:0000313" key="4">
    <source>
        <dbReference type="Proteomes" id="UP001155604"/>
    </source>
</evidence>
<dbReference type="Proteomes" id="UP001155604">
    <property type="component" value="Unassembled WGS sequence"/>
</dbReference>
<feature type="transmembrane region" description="Helical" evidence="1">
    <location>
        <begin position="100"/>
        <end position="117"/>
    </location>
</feature>
<accession>A0A9X2WTG7</accession>
<dbReference type="Pfam" id="PF07331">
    <property type="entry name" value="TctB"/>
    <property type="match status" value="1"/>
</dbReference>
<dbReference type="RefSeq" id="WP_006085948.1">
    <property type="nucleotide sequence ID" value="NZ_JAMTCC010000007.1"/>
</dbReference>
<gene>
    <name evidence="3" type="ORF">NE536_05345</name>
</gene>
<evidence type="ECO:0000313" key="3">
    <source>
        <dbReference type="EMBL" id="MCT7944787.1"/>
    </source>
</evidence>
<dbReference type="AlphaFoldDB" id="A0A9X2WTG7"/>
<sequence length="155" mass="16932">MLNRDLLGSLLFVAVFTGYGVLAWQIPLLPFEEFEVVTSSTMPKIYAAMGLMFSLFSLVAVLLKGNTVQQRGALLTKAALQQTAALIVLMVLYAAGLEPLGFVVATLLFLVAGFWLMGERRFKILLLASVPVVLVFWVLMTQVLGIYLASGSLWS</sequence>
<name>A0A9X2WTG7_9GAMM</name>
<feature type="transmembrane region" description="Helical" evidence="1">
    <location>
        <begin position="75"/>
        <end position="94"/>
    </location>
</feature>
<dbReference type="GeneID" id="11771236"/>
<comment type="caution">
    <text evidence="3">The sequence shown here is derived from an EMBL/GenBank/DDBJ whole genome shotgun (WGS) entry which is preliminary data.</text>
</comment>
<keyword evidence="1" id="KW-1133">Transmembrane helix</keyword>
<keyword evidence="1" id="KW-0472">Membrane</keyword>
<proteinExistence type="predicted"/>
<dbReference type="InterPro" id="IPR009936">
    <property type="entry name" value="DUF1468"/>
</dbReference>
<reference evidence="3" key="1">
    <citation type="journal article" date="2023" name="Int. J. Syst. Evol. Microbiol.">
        <title>&lt;i&gt;Shewanella septentrionalis&lt;/i&gt; sp. nov. and &lt;i&gt;Shewanella holmiensis&lt;/i&gt; sp. nov., isolated from Baltic Sea water and sediments.</title>
        <authorList>
            <person name="Martin-Rodriguez A.J."/>
            <person name="Thorell K."/>
            <person name="Joffre E."/>
            <person name="Jensie-Markopoulos S."/>
            <person name="Moore E.R.B."/>
            <person name="Sjoling A."/>
        </authorList>
    </citation>
    <scope>NUCLEOTIDE SEQUENCE</scope>
    <source>
        <strain evidence="3">SP1W3</strain>
    </source>
</reference>
<feature type="transmembrane region" description="Helical" evidence="1">
    <location>
        <begin position="124"/>
        <end position="149"/>
    </location>
</feature>
<evidence type="ECO:0000259" key="2">
    <source>
        <dbReference type="Pfam" id="PF07331"/>
    </source>
</evidence>
<dbReference type="EMBL" id="JAMTCC010000007">
    <property type="protein sequence ID" value="MCT7944787.1"/>
    <property type="molecule type" value="Genomic_DNA"/>
</dbReference>
<keyword evidence="4" id="KW-1185">Reference proteome</keyword>
<feature type="transmembrane region" description="Helical" evidence="1">
    <location>
        <begin position="47"/>
        <end position="63"/>
    </location>
</feature>
<evidence type="ECO:0000256" key="1">
    <source>
        <dbReference type="SAM" id="Phobius"/>
    </source>
</evidence>
<organism evidence="3 4">
    <name type="scientific">Shewanella septentrionalis</name>
    <dbReference type="NCBI Taxonomy" id="2952223"/>
    <lineage>
        <taxon>Bacteria</taxon>
        <taxon>Pseudomonadati</taxon>
        <taxon>Pseudomonadota</taxon>
        <taxon>Gammaproteobacteria</taxon>
        <taxon>Alteromonadales</taxon>
        <taxon>Shewanellaceae</taxon>
        <taxon>Shewanella</taxon>
    </lineage>
</organism>
<keyword evidence="1" id="KW-0812">Transmembrane</keyword>